<dbReference type="Proteomes" id="UP000736583">
    <property type="component" value="Unassembled WGS sequence"/>
</dbReference>
<keyword evidence="1 2" id="KW-0732">Signal</keyword>
<comment type="caution">
    <text evidence="4">The sequence shown here is derived from an EMBL/GenBank/DDBJ whole genome shotgun (WGS) entry which is preliminary data.</text>
</comment>
<name>A0ABS6F547_9CLOT</name>
<dbReference type="CDD" id="cd06343">
    <property type="entry name" value="PBP1_ABC_ligand_binding-like"/>
    <property type="match status" value="1"/>
</dbReference>
<feature type="domain" description="Leucine-binding protein" evidence="3">
    <location>
        <begin position="46"/>
        <end position="390"/>
    </location>
</feature>
<organism evidence="4 5">
    <name type="scientific">Clostridium simiarum</name>
    <dbReference type="NCBI Taxonomy" id="2841506"/>
    <lineage>
        <taxon>Bacteria</taxon>
        <taxon>Bacillati</taxon>
        <taxon>Bacillota</taxon>
        <taxon>Clostridia</taxon>
        <taxon>Eubacteriales</taxon>
        <taxon>Clostridiaceae</taxon>
        <taxon>Clostridium</taxon>
    </lineage>
</organism>
<dbReference type="InterPro" id="IPR028081">
    <property type="entry name" value="Leu-bd"/>
</dbReference>
<dbReference type="RefSeq" id="WP_216457612.1">
    <property type="nucleotide sequence ID" value="NZ_JAHLQL010000005.1"/>
</dbReference>
<dbReference type="PROSITE" id="PS51257">
    <property type="entry name" value="PROKAR_LIPOPROTEIN"/>
    <property type="match status" value="1"/>
</dbReference>
<keyword evidence="5" id="KW-1185">Reference proteome</keyword>
<evidence type="ECO:0000313" key="5">
    <source>
        <dbReference type="Proteomes" id="UP000736583"/>
    </source>
</evidence>
<accession>A0ABS6F547</accession>
<evidence type="ECO:0000259" key="3">
    <source>
        <dbReference type="Pfam" id="PF13458"/>
    </source>
</evidence>
<feature type="signal peptide" evidence="2">
    <location>
        <begin position="1"/>
        <end position="19"/>
    </location>
</feature>
<protein>
    <submittedName>
        <fullName evidence="4">ABC transporter substrate-binding protein</fullName>
    </submittedName>
</protein>
<evidence type="ECO:0000313" key="4">
    <source>
        <dbReference type="EMBL" id="MBU5592925.1"/>
    </source>
</evidence>
<dbReference type="PANTHER" id="PTHR47235">
    <property type="entry name" value="BLR6548 PROTEIN"/>
    <property type="match status" value="1"/>
</dbReference>
<evidence type="ECO:0000256" key="2">
    <source>
        <dbReference type="SAM" id="SignalP"/>
    </source>
</evidence>
<dbReference type="Pfam" id="PF13458">
    <property type="entry name" value="Peripla_BP_6"/>
    <property type="match status" value="1"/>
</dbReference>
<gene>
    <name evidence="4" type="ORF">KQI89_14315</name>
</gene>
<reference evidence="4 5" key="1">
    <citation type="submission" date="2021-06" db="EMBL/GenBank/DDBJ databases">
        <authorList>
            <person name="Sun Q."/>
            <person name="Li D."/>
        </authorList>
    </citation>
    <scope>NUCLEOTIDE SEQUENCE [LARGE SCALE GENOMIC DNA]</scope>
    <source>
        <strain evidence="4 5">MSJ-4</strain>
    </source>
</reference>
<dbReference type="PANTHER" id="PTHR47235:SF1">
    <property type="entry name" value="BLR6548 PROTEIN"/>
    <property type="match status" value="1"/>
</dbReference>
<feature type="chain" id="PRO_5047448483" evidence="2">
    <location>
        <begin position="20"/>
        <end position="409"/>
    </location>
</feature>
<proteinExistence type="predicted"/>
<evidence type="ECO:0000256" key="1">
    <source>
        <dbReference type="ARBA" id="ARBA00022729"/>
    </source>
</evidence>
<sequence length="409" mass="44315">MKKKISMLLAGILSVSLLAGCQGGSNGEKEGEKSKGEVAQGVEGDTIKVGTIAPTSGGVAVVGIPVTHGMEAYFKMINEEGGVNGKKIELVVKDDGFKPDVALQKAEELVEKDKVFAIVGQTGTPGALSCIDYLSEKGIPAVYQGTGASKLSQVKGNYFPVQPNYIFEGSLMAKYMIDDLKANKIAVIYENNDIGKEGLEGIKGKLKKMGKESALVTEVPYNPADVDFSAHVQKLSENTPDVTVIYGNAKPAAGIANEAKKQGFKTQFLASYIVADITLFQLAKDAWDGAITAAWVPDITDPNNAEAKKFNDTFKKYFPDETPNAYGVAGWVAAQVFTEGLKRVKGDLTWENYIKSMESLKDYSEGIAKGITYTEDRRNGVEKMYFMKAKYVDDKNFGYEKITDFISAE</sequence>
<dbReference type="EMBL" id="JAHLQL010000005">
    <property type="protein sequence ID" value="MBU5592925.1"/>
    <property type="molecule type" value="Genomic_DNA"/>
</dbReference>